<dbReference type="OrthoDB" id="9818883at2"/>
<evidence type="ECO:0000313" key="2">
    <source>
        <dbReference type="EMBL" id="ASD62328.1"/>
    </source>
</evidence>
<sequence>MKSLILLLSLLPASAFALTQTLQTLTPKAGQNELKGGISYSHVSAEADLGGSATSNQFVIPVSYFYGITTHHAVGVETYYLKNDSNFSKAGLSGSGETQDFGNIDISYKGNLDTESGTVYLEAGVSFPSEKYEFNTNDAKFSASTGQTTVTLAAGYVQKLVDFTLGAIAAYDIAMEGDADVDVGVFSDSGKVKGGSQVRFSFFGEIEGESHPNFSLTYARTYSRSFSSDSVTGTIDDDLEMFYANFSARMPVAERLEFIPTAGLATVMNQSDRNLEKYNMFTAAAQLRYLF</sequence>
<gene>
    <name evidence="2" type="ORF">B9G79_01485</name>
</gene>
<organism evidence="2 3">
    <name type="scientific">Bdellovibrio bacteriovorus</name>
    <dbReference type="NCBI Taxonomy" id="959"/>
    <lineage>
        <taxon>Bacteria</taxon>
        <taxon>Pseudomonadati</taxon>
        <taxon>Bdellovibrionota</taxon>
        <taxon>Bdellovibrionia</taxon>
        <taxon>Bdellovibrionales</taxon>
        <taxon>Pseudobdellovibrionaceae</taxon>
        <taxon>Bdellovibrio</taxon>
    </lineage>
</organism>
<dbReference type="RefSeq" id="WP_088563977.1">
    <property type="nucleotide sequence ID" value="NZ_CP020946.1"/>
</dbReference>
<evidence type="ECO:0000256" key="1">
    <source>
        <dbReference type="SAM" id="SignalP"/>
    </source>
</evidence>
<feature type="signal peptide" evidence="1">
    <location>
        <begin position="1"/>
        <end position="17"/>
    </location>
</feature>
<evidence type="ECO:0000313" key="3">
    <source>
        <dbReference type="Proteomes" id="UP000197003"/>
    </source>
</evidence>
<accession>A0A1Z3N4C8</accession>
<reference evidence="2 3" key="1">
    <citation type="submission" date="2017-04" db="EMBL/GenBank/DDBJ databases">
        <title>Whole genome sequence of Bdellovibrio bacteriovorus strain SSB218315.</title>
        <authorList>
            <person name="Oyedara O."/>
            <person name="Rodriguez-Perez M.A."/>
        </authorList>
    </citation>
    <scope>NUCLEOTIDE SEQUENCE [LARGE SCALE GENOMIC DNA]</scope>
    <source>
        <strain evidence="2 3">SSB218315</strain>
    </source>
</reference>
<dbReference type="Proteomes" id="UP000197003">
    <property type="component" value="Chromosome"/>
</dbReference>
<protein>
    <submittedName>
        <fullName evidence="2">Uncharacterized protein</fullName>
    </submittedName>
</protein>
<dbReference type="AlphaFoldDB" id="A0A1Z3N4C8"/>
<dbReference type="EMBL" id="CP020946">
    <property type="protein sequence ID" value="ASD62328.1"/>
    <property type="molecule type" value="Genomic_DNA"/>
</dbReference>
<feature type="chain" id="PRO_5012554633" evidence="1">
    <location>
        <begin position="18"/>
        <end position="291"/>
    </location>
</feature>
<keyword evidence="1" id="KW-0732">Signal</keyword>
<proteinExistence type="predicted"/>
<name>A0A1Z3N4C8_BDEBC</name>